<reference evidence="1" key="1">
    <citation type="journal article" date="2014" name="Front. Microbiol.">
        <title>High frequency of phylogenetically diverse reductive dehalogenase-homologous genes in deep subseafloor sedimentary metagenomes.</title>
        <authorList>
            <person name="Kawai M."/>
            <person name="Futagami T."/>
            <person name="Toyoda A."/>
            <person name="Takaki Y."/>
            <person name="Nishi S."/>
            <person name="Hori S."/>
            <person name="Arai W."/>
            <person name="Tsubouchi T."/>
            <person name="Morono Y."/>
            <person name="Uchiyama I."/>
            <person name="Ito T."/>
            <person name="Fujiyama A."/>
            <person name="Inagaki F."/>
            <person name="Takami H."/>
        </authorList>
    </citation>
    <scope>NUCLEOTIDE SEQUENCE</scope>
    <source>
        <strain evidence="1">Expedition CK06-06</strain>
    </source>
</reference>
<accession>X1JYZ1</accession>
<sequence>MPLDSEVLFSPSVGQIFYEIAYELGNSEDRSASDNSQTILFLNAAINLDKRAGYLLPCTIRFASRLTAAPDADSEQDYSELVANALDRYV</sequence>
<gene>
    <name evidence="1" type="ORF">S03H2_47914</name>
</gene>
<comment type="caution">
    <text evidence="1">The sequence shown here is derived from an EMBL/GenBank/DDBJ whole genome shotgun (WGS) entry which is preliminary data.</text>
</comment>
<dbReference type="AlphaFoldDB" id="X1JYZ1"/>
<organism evidence="1">
    <name type="scientific">marine sediment metagenome</name>
    <dbReference type="NCBI Taxonomy" id="412755"/>
    <lineage>
        <taxon>unclassified sequences</taxon>
        <taxon>metagenomes</taxon>
        <taxon>ecological metagenomes</taxon>
    </lineage>
</organism>
<feature type="non-terminal residue" evidence="1">
    <location>
        <position position="90"/>
    </location>
</feature>
<dbReference type="EMBL" id="BARU01030165">
    <property type="protein sequence ID" value="GAH75008.1"/>
    <property type="molecule type" value="Genomic_DNA"/>
</dbReference>
<name>X1JYZ1_9ZZZZ</name>
<proteinExistence type="predicted"/>
<protein>
    <submittedName>
        <fullName evidence="1">Uncharacterized protein</fullName>
    </submittedName>
</protein>
<evidence type="ECO:0000313" key="1">
    <source>
        <dbReference type="EMBL" id="GAH75008.1"/>
    </source>
</evidence>